<evidence type="ECO:0000256" key="5">
    <source>
        <dbReference type="ARBA" id="ARBA00022692"/>
    </source>
</evidence>
<dbReference type="Pfam" id="PF01925">
    <property type="entry name" value="TauE"/>
    <property type="match status" value="1"/>
</dbReference>
<feature type="transmembrane region" description="Helical" evidence="8">
    <location>
        <begin position="202"/>
        <end position="221"/>
    </location>
</feature>
<dbReference type="InterPro" id="IPR052017">
    <property type="entry name" value="TSUP"/>
</dbReference>
<keyword evidence="6 8" id="KW-1133">Transmembrane helix</keyword>
<evidence type="ECO:0000256" key="1">
    <source>
        <dbReference type="ARBA" id="ARBA00004651"/>
    </source>
</evidence>
<keyword evidence="5 8" id="KW-0812">Transmembrane</keyword>
<evidence type="ECO:0000256" key="8">
    <source>
        <dbReference type="RuleBase" id="RU363041"/>
    </source>
</evidence>
<comment type="subcellular location">
    <subcellularLocation>
        <location evidence="1 8">Cell membrane</location>
        <topology evidence="1 8">Multi-pass membrane protein</topology>
    </subcellularLocation>
</comment>
<evidence type="ECO:0000256" key="7">
    <source>
        <dbReference type="ARBA" id="ARBA00023136"/>
    </source>
</evidence>
<reference evidence="9 10" key="1">
    <citation type="submission" date="2017-05" db="EMBL/GenBank/DDBJ databases">
        <title>Full genome sequence of Pseudorhodoplanes sinuspersici.</title>
        <authorList>
            <person name="Dastgheib S.M.M."/>
            <person name="Shavandi M."/>
            <person name="Tirandaz H."/>
        </authorList>
    </citation>
    <scope>NUCLEOTIDE SEQUENCE [LARGE SCALE GENOMIC DNA]</scope>
    <source>
        <strain evidence="9 10">RIPI110</strain>
    </source>
</reference>
<evidence type="ECO:0000256" key="4">
    <source>
        <dbReference type="ARBA" id="ARBA00022475"/>
    </source>
</evidence>
<keyword evidence="4 8" id="KW-1003">Cell membrane</keyword>
<feature type="transmembrane region" description="Helical" evidence="8">
    <location>
        <begin position="133"/>
        <end position="154"/>
    </location>
</feature>
<evidence type="ECO:0000256" key="3">
    <source>
        <dbReference type="ARBA" id="ARBA00022448"/>
    </source>
</evidence>
<dbReference type="AlphaFoldDB" id="A0A1W6ZNJ2"/>
<sequence>MEGARRRPSQPPGRPDKQFFAGGSVIELPNLATFSTVMAEPRFIAGVGAAVLAGIVRGFSGFGSALIYVPLMAAIYDPKIATVSFVIADYLSMSPYFVQAFRKCHWRDVLPAFLAAATTVPLGTMLQKTADPIALRWGMAAFVTLFVVLLAAGWRYHSKPNMAGAIGAGALSGIAGGATQMSGPPLILFWLSGPHPAPAVRFNLMACLALIGFTLVLSYAIQDLFKATPIALGLLLWPIYIVSVFLGATLFGRTSDRSYRRIAYLIIAASAVFSLPLFDSWFR</sequence>
<feature type="transmembrane region" description="Helical" evidence="8">
    <location>
        <begin position="166"/>
        <end position="190"/>
    </location>
</feature>
<dbReference type="GO" id="GO:0005886">
    <property type="term" value="C:plasma membrane"/>
    <property type="evidence" value="ECO:0007669"/>
    <property type="project" value="UniProtKB-SubCell"/>
</dbReference>
<keyword evidence="7 8" id="KW-0472">Membrane</keyword>
<evidence type="ECO:0000256" key="6">
    <source>
        <dbReference type="ARBA" id="ARBA00022989"/>
    </source>
</evidence>
<gene>
    <name evidence="9" type="ORF">CAK95_04065</name>
</gene>
<name>A0A1W6ZNJ2_9HYPH</name>
<dbReference type="EMBL" id="CP021112">
    <property type="protein sequence ID" value="ARP98354.1"/>
    <property type="molecule type" value="Genomic_DNA"/>
</dbReference>
<dbReference type="KEGG" id="psin:CAK95_04065"/>
<dbReference type="STRING" id="1235591.CAK95_04065"/>
<evidence type="ECO:0000313" key="9">
    <source>
        <dbReference type="EMBL" id="ARP98354.1"/>
    </source>
</evidence>
<accession>A0A1W6ZNJ2</accession>
<evidence type="ECO:0000313" key="10">
    <source>
        <dbReference type="Proteomes" id="UP000194137"/>
    </source>
</evidence>
<dbReference type="PANTHER" id="PTHR30269">
    <property type="entry name" value="TRANSMEMBRANE PROTEIN YFCA"/>
    <property type="match status" value="1"/>
</dbReference>
<dbReference type="PANTHER" id="PTHR30269:SF37">
    <property type="entry name" value="MEMBRANE TRANSPORTER PROTEIN"/>
    <property type="match status" value="1"/>
</dbReference>
<dbReference type="Proteomes" id="UP000194137">
    <property type="component" value="Chromosome"/>
</dbReference>
<feature type="transmembrane region" description="Helical" evidence="8">
    <location>
        <begin position="262"/>
        <end position="282"/>
    </location>
</feature>
<comment type="similarity">
    <text evidence="2 8">Belongs to the 4-toluene sulfonate uptake permease (TSUP) (TC 2.A.102) family.</text>
</comment>
<dbReference type="InterPro" id="IPR002781">
    <property type="entry name" value="TM_pro_TauE-like"/>
</dbReference>
<proteinExistence type="inferred from homology"/>
<feature type="transmembrane region" description="Helical" evidence="8">
    <location>
        <begin position="227"/>
        <end position="250"/>
    </location>
</feature>
<keyword evidence="10" id="KW-1185">Reference proteome</keyword>
<evidence type="ECO:0000256" key="2">
    <source>
        <dbReference type="ARBA" id="ARBA00009142"/>
    </source>
</evidence>
<keyword evidence="3" id="KW-0813">Transport</keyword>
<feature type="transmembrane region" description="Helical" evidence="8">
    <location>
        <begin position="43"/>
        <end position="68"/>
    </location>
</feature>
<feature type="transmembrane region" description="Helical" evidence="8">
    <location>
        <begin position="80"/>
        <end position="97"/>
    </location>
</feature>
<organism evidence="9 10">
    <name type="scientific">Pseudorhodoplanes sinuspersici</name>
    <dbReference type="NCBI Taxonomy" id="1235591"/>
    <lineage>
        <taxon>Bacteria</taxon>
        <taxon>Pseudomonadati</taxon>
        <taxon>Pseudomonadota</taxon>
        <taxon>Alphaproteobacteria</taxon>
        <taxon>Hyphomicrobiales</taxon>
        <taxon>Pseudorhodoplanes</taxon>
    </lineage>
</organism>
<protein>
    <recommendedName>
        <fullName evidence="8">Probable membrane transporter protein</fullName>
    </recommendedName>
</protein>